<comment type="caution">
    <text evidence="2">The sequence shown here is derived from an EMBL/GenBank/DDBJ whole genome shotgun (WGS) entry which is preliminary data.</text>
</comment>
<accession>A0A2P4R6H0</accession>
<keyword evidence="1" id="KW-0812">Transmembrane</keyword>
<feature type="transmembrane region" description="Helical" evidence="1">
    <location>
        <begin position="12"/>
        <end position="31"/>
    </location>
</feature>
<name>A0A2P4R6H0_9LACO</name>
<dbReference type="AlphaFoldDB" id="A0A2P4R6H0"/>
<sequence>MSIKWKSKHSGFTLYESVIALMVTVMTLGVLQQSLQILKTVQNTTFRDQLRWHITQEKLQTILKDNQIKLVTDDKVVYFDRQKKKSMVIEKYPAGRLFMLRLTTSTNGGHEPIMMNLNKISIEKNRNLVIITTENHLGQKSEMYLSNDV</sequence>
<dbReference type="EMBL" id="PPWZ01000043">
    <property type="protein sequence ID" value="POH36838.1"/>
    <property type="molecule type" value="Genomic_DNA"/>
</dbReference>
<dbReference type="Pfam" id="PF15980">
    <property type="entry name" value="ComGF"/>
    <property type="match status" value="1"/>
</dbReference>
<gene>
    <name evidence="2" type="ORF">C2R26_06310</name>
</gene>
<evidence type="ECO:0000313" key="2">
    <source>
        <dbReference type="EMBL" id="POH36838.1"/>
    </source>
</evidence>
<protein>
    <recommendedName>
        <fullName evidence="3">Competence protein ComGF</fullName>
    </recommendedName>
</protein>
<keyword evidence="1" id="KW-0472">Membrane</keyword>
<keyword evidence="1" id="KW-1133">Transmembrane helix</keyword>
<dbReference type="InterPro" id="IPR016977">
    <property type="entry name" value="ComGF"/>
</dbReference>
<reference evidence="2" key="1">
    <citation type="submission" date="2018-01" db="EMBL/GenBank/DDBJ databases">
        <title>Genome sequnecing of Lactobacillus formosensis KACC 18721.</title>
        <authorList>
            <person name="Kim S.-J."/>
            <person name="Heo J."/>
        </authorList>
    </citation>
    <scope>NUCLEOTIDE SEQUENCE</scope>
    <source>
        <strain evidence="2">KACC 18721</strain>
    </source>
</reference>
<organism evidence="2">
    <name type="scientific">Companilactobacillus formosensis</name>
    <dbReference type="NCBI Taxonomy" id="1617889"/>
    <lineage>
        <taxon>Bacteria</taxon>
        <taxon>Bacillati</taxon>
        <taxon>Bacillota</taxon>
        <taxon>Bacilli</taxon>
        <taxon>Lactobacillales</taxon>
        <taxon>Lactobacillaceae</taxon>
        <taxon>Companilactobacillus</taxon>
    </lineage>
</organism>
<evidence type="ECO:0000256" key="1">
    <source>
        <dbReference type="SAM" id="Phobius"/>
    </source>
</evidence>
<evidence type="ECO:0008006" key="3">
    <source>
        <dbReference type="Google" id="ProtNLM"/>
    </source>
</evidence>
<proteinExistence type="predicted"/>